<dbReference type="Gene3D" id="3.30.1330.30">
    <property type="match status" value="1"/>
</dbReference>
<name>A0A0A2TPZ8_9BACI</name>
<dbReference type="RefSeq" id="WP_036823177.1">
    <property type="nucleotide sequence ID" value="NZ_AVBF01000068.1"/>
</dbReference>
<evidence type="ECO:0008006" key="3">
    <source>
        <dbReference type="Google" id="ProtNLM"/>
    </source>
</evidence>
<sequence length="148" mass="16954">MANKEIDDILQEGIHGKKQIKAGERKRYLGTIRERVVIALTNGQLMRDKGLQELEQAMQHHPETTLLLNGHVASRFMKEEKALAEKYNIPYTAVTNNDAESDLGAVLTYDYAVDIEDIFVQDHNEEKPEQKKENSLLDTIKKWFTPTS</sequence>
<dbReference type="InterPro" id="IPR029064">
    <property type="entry name" value="Ribosomal_eL30-like_sf"/>
</dbReference>
<gene>
    <name evidence="1" type="ORF">N782_19815</name>
</gene>
<proteinExistence type="predicted"/>
<dbReference type="EMBL" id="AVBF01000068">
    <property type="protein sequence ID" value="KGP71350.1"/>
    <property type="molecule type" value="Genomic_DNA"/>
</dbReference>
<organism evidence="1 2">
    <name type="scientific">Pontibacillus yanchengensis Y32</name>
    <dbReference type="NCBI Taxonomy" id="1385514"/>
    <lineage>
        <taxon>Bacteria</taxon>
        <taxon>Bacillati</taxon>
        <taxon>Bacillota</taxon>
        <taxon>Bacilli</taxon>
        <taxon>Bacillales</taxon>
        <taxon>Bacillaceae</taxon>
        <taxon>Pontibacillus</taxon>
    </lineage>
</organism>
<protein>
    <recommendedName>
        <fullName evidence="3">DUF1694 domain-containing protein</fullName>
    </recommendedName>
</protein>
<dbReference type="PIRSF" id="PIRSF034303">
    <property type="entry name" value="DUF1694"/>
    <property type="match status" value="1"/>
</dbReference>
<keyword evidence="2" id="KW-1185">Reference proteome</keyword>
<reference evidence="1 2" key="1">
    <citation type="journal article" date="2015" name="Stand. Genomic Sci.">
        <title>High quality draft genome sequence of the moderately halophilic bacterium Pontibacillus yanchengensis Y32(T) and comparison among Pontibacillus genomes.</title>
        <authorList>
            <person name="Huang J."/>
            <person name="Qiao Z.X."/>
            <person name="Tang J.W."/>
            <person name="Wang G."/>
        </authorList>
    </citation>
    <scope>NUCLEOTIDE SEQUENCE [LARGE SCALE GENOMIC DNA]</scope>
    <source>
        <strain evidence="1 2">Y32</strain>
    </source>
</reference>
<dbReference type="AlphaFoldDB" id="A0A0A2TPZ8"/>
<dbReference type="InterPro" id="IPR012543">
    <property type="entry name" value="DUF1694"/>
</dbReference>
<dbReference type="OrthoDB" id="95278at2"/>
<dbReference type="SUPFAM" id="SSF160515">
    <property type="entry name" value="YueI-like"/>
    <property type="match status" value="1"/>
</dbReference>
<dbReference type="Pfam" id="PF07997">
    <property type="entry name" value="DUF1694"/>
    <property type="match status" value="1"/>
</dbReference>
<comment type="caution">
    <text evidence="1">The sequence shown here is derived from an EMBL/GenBank/DDBJ whole genome shotgun (WGS) entry which is preliminary data.</text>
</comment>
<dbReference type="eggNOG" id="COG5506">
    <property type="taxonomic scope" value="Bacteria"/>
</dbReference>
<evidence type="ECO:0000313" key="2">
    <source>
        <dbReference type="Proteomes" id="UP000030147"/>
    </source>
</evidence>
<evidence type="ECO:0000313" key="1">
    <source>
        <dbReference type="EMBL" id="KGP71350.1"/>
    </source>
</evidence>
<dbReference type="STRING" id="1385514.N782_19815"/>
<dbReference type="Proteomes" id="UP000030147">
    <property type="component" value="Unassembled WGS sequence"/>
</dbReference>
<accession>A0A0A2TPZ8</accession>